<sequence>MREFWVASGHHLTRRADHGGLIATPELIMAYLARPELMPPDDACDAERNLHADLLADPLRPVSKADIAGIADADARENWTFMMAFRDRLVAAPSLEAVYVSLARKGATDLPPIFLSQLCHLILRNALEGCDDPYILRAAELFYRSQKATIHDGALLLADAEVVEAQHHAQHDLHSSPLTAMLQPQAFGEMDVMDDANAWTYWSRSDAHAMVMNLGGNQKARDALCRVIECWIAHLLGVAVKAETVASIEDRDWRWFVGLDSEGTRIGNALWNGDTPGAAAAGRIVALMRLIFDDARFVDERVGTKPVYLILAMDADKMVRLKPQNLVVGLPLASTANVA</sequence>
<reference evidence="1" key="1">
    <citation type="submission" date="2019-04" db="EMBL/GenBank/DDBJ databases">
        <title>Whole genome sequencing of cave bacteria.</title>
        <authorList>
            <person name="Gan H.M."/>
            <person name="Barton H."/>
            <person name="Savka M.A."/>
        </authorList>
    </citation>
    <scope>NUCLEOTIDE SEQUENCE [LARGE SCALE GENOMIC DNA]</scope>
    <source>
        <strain evidence="1">LC387</strain>
    </source>
</reference>
<gene>
    <name evidence="1" type="ORF">YH63_020095</name>
</gene>
<protein>
    <submittedName>
        <fullName evidence="1">Uncharacterized protein</fullName>
    </submittedName>
</protein>
<comment type="caution">
    <text evidence="1">The sequence shown here is derived from an EMBL/GenBank/DDBJ whole genome shotgun (WGS) entry which is preliminary data.</text>
</comment>
<organism evidence="1 2">
    <name type="scientific">Afipia massiliensis</name>
    <dbReference type="NCBI Taxonomy" id="211460"/>
    <lineage>
        <taxon>Bacteria</taxon>
        <taxon>Pseudomonadati</taxon>
        <taxon>Pseudomonadota</taxon>
        <taxon>Alphaproteobacteria</taxon>
        <taxon>Hyphomicrobiales</taxon>
        <taxon>Nitrobacteraceae</taxon>
        <taxon>Afipia</taxon>
    </lineage>
</organism>
<evidence type="ECO:0000313" key="1">
    <source>
        <dbReference type="EMBL" id="TKT73538.1"/>
    </source>
</evidence>
<dbReference type="InterPro" id="IPR045932">
    <property type="entry name" value="DUF6352"/>
</dbReference>
<name>A0A4U6BWF9_9BRAD</name>
<dbReference type="Pfam" id="PF19879">
    <property type="entry name" value="DUF6352"/>
    <property type="match status" value="1"/>
</dbReference>
<dbReference type="STRING" id="211460.YH63_19865"/>
<dbReference type="OrthoDB" id="7062302at2"/>
<proteinExistence type="predicted"/>
<dbReference type="Proteomes" id="UP000034832">
    <property type="component" value="Unassembled WGS sequence"/>
</dbReference>
<dbReference type="AlphaFoldDB" id="A0A4U6BWF9"/>
<dbReference type="EMBL" id="LBIA02000001">
    <property type="protein sequence ID" value="TKT73538.1"/>
    <property type="molecule type" value="Genomic_DNA"/>
</dbReference>
<dbReference type="RefSeq" id="WP_046830052.1">
    <property type="nucleotide sequence ID" value="NZ_LBIA02000001.1"/>
</dbReference>
<evidence type="ECO:0000313" key="2">
    <source>
        <dbReference type="Proteomes" id="UP000034832"/>
    </source>
</evidence>
<keyword evidence="2" id="KW-1185">Reference proteome</keyword>
<accession>A0A4U6BWF9</accession>